<gene>
    <name evidence="1" type="ORF">B0H16DRAFT_1683495</name>
</gene>
<proteinExistence type="predicted"/>
<accession>A0AAD7K900</accession>
<dbReference type="Proteomes" id="UP001215598">
    <property type="component" value="Unassembled WGS sequence"/>
</dbReference>
<comment type="caution">
    <text evidence="1">The sequence shown here is derived from an EMBL/GenBank/DDBJ whole genome shotgun (WGS) entry which is preliminary data.</text>
</comment>
<evidence type="ECO:0000313" key="2">
    <source>
        <dbReference type="Proteomes" id="UP001215598"/>
    </source>
</evidence>
<dbReference type="EMBL" id="JARKIB010000007">
    <property type="protein sequence ID" value="KAJ7778180.1"/>
    <property type="molecule type" value="Genomic_DNA"/>
</dbReference>
<organism evidence="1 2">
    <name type="scientific">Mycena metata</name>
    <dbReference type="NCBI Taxonomy" id="1033252"/>
    <lineage>
        <taxon>Eukaryota</taxon>
        <taxon>Fungi</taxon>
        <taxon>Dikarya</taxon>
        <taxon>Basidiomycota</taxon>
        <taxon>Agaricomycotina</taxon>
        <taxon>Agaricomycetes</taxon>
        <taxon>Agaricomycetidae</taxon>
        <taxon>Agaricales</taxon>
        <taxon>Marasmiineae</taxon>
        <taxon>Mycenaceae</taxon>
        <taxon>Mycena</taxon>
    </lineage>
</organism>
<name>A0AAD7K900_9AGAR</name>
<keyword evidence="2" id="KW-1185">Reference proteome</keyword>
<reference evidence="1" key="1">
    <citation type="submission" date="2023-03" db="EMBL/GenBank/DDBJ databases">
        <title>Massive genome expansion in bonnet fungi (Mycena s.s.) driven by repeated elements and novel gene families across ecological guilds.</title>
        <authorList>
            <consortium name="Lawrence Berkeley National Laboratory"/>
            <person name="Harder C.B."/>
            <person name="Miyauchi S."/>
            <person name="Viragh M."/>
            <person name="Kuo A."/>
            <person name="Thoen E."/>
            <person name="Andreopoulos B."/>
            <person name="Lu D."/>
            <person name="Skrede I."/>
            <person name="Drula E."/>
            <person name="Henrissat B."/>
            <person name="Morin E."/>
            <person name="Kohler A."/>
            <person name="Barry K."/>
            <person name="LaButti K."/>
            <person name="Morin E."/>
            <person name="Salamov A."/>
            <person name="Lipzen A."/>
            <person name="Mereny Z."/>
            <person name="Hegedus B."/>
            <person name="Baldrian P."/>
            <person name="Stursova M."/>
            <person name="Weitz H."/>
            <person name="Taylor A."/>
            <person name="Grigoriev I.V."/>
            <person name="Nagy L.G."/>
            <person name="Martin F."/>
            <person name="Kauserud H."/>
        </authorList>
    </citation>
    <scope>NUCLEOTIDE SEQUENCE</scope>
    <source>
        <strain evidence="1">CBHHK182m</strain>
    </source>
</reference>
<evidence type="ECO:0000313" key="1">
    <source>
        <dbReference type="EMBL" id="KAJ7778180.1"/>
    </source>
</evidence>
<protein>
    <submittedName>
        <fullName evidence="1">Uncharacterized protein</fullName>
    </submittedName>
</protein>
<sequence length="350" mass="38812">MSVVIFHSAPHYFPVACHIQSASSDVYGLQAEISTLAGQQSLLPNSTSWDICRIESIKAEVLSSETVAQIDKMQPGATRIFRVSQQVEDAQERSSLRKSILEETRRELAQLAAKTDFAIKSAELVTEKAVSATKKAESATAMAESATKKAASCQEALLCDWRQRIIHLRKSLVDLNAVLRFELFDRLMKAVDKDVKLHLSADELNLVRAAKCNWVGSFIDFQTCTVPTAITLEVRAVANKAYAVLSREDFALFVYARHVARHVGKEVQHALQHPTPTVEYAKIALATFAAADGSISAECLDLEHAQKVVEMHTMPDRLNMLLFLGAGQDPREEIEDEIARLEYQLTTTDV</sequence>
<dbReference type="AlphaFoldDB" id="A0AAD7K900"/>